<dbReference type="RefSeq" id="WP_188618719.1">
    <property type="nucleotide sequence ID" value="NZ_BMLV01000008.1"/>
</dbReference>
<evidence type="ECO:0000256" key="9">
    <source>
        <dbReference type="RuleBase" id="RU003357"/>
    </source>
</evidence>
<dbReference type="NCBIfam" id="TIGR04056">
    <property type="entry name" value="OMP_RagA_SusC"/>
    <property type="match status" value="1"/>
</dbReference>
<evidence type="ECO:0000259" key="11">
    <source>
        <dbReference type="Pfam" id="PF00593"/>
    </source>
</evidence>
<evidence type="ECO:0000256" key="1">
    <source>
        <dbReference type="ARBA" id="ARBA00004571"/>
    </source>
</evidence>
<evidence type="ECO:0000256" key="8">
    <source>
        <dbReference type="PROSITE-ProRule" id="PRU01360"/>
    </source>
</evidence>
<keyword evidence="2 8" id="KW-0813">Transport</keyword>
<keyword evidence="7 8" id="KW-0998">Cell outer membrane</keyword>
<dbReference type="InterPro" id="IPR008969">
    <property type="entry name" value="CarboxyPept-like_regulatory"/>
</dbReference>
<dbReference type="Gene3D" id="2.170.130.10">
    <property type="entry name" value="TonB-dependent receptor, plug domain"/>
    <property type="match status" value="1"/>
</dbReference>
<comment type="caution">
    <text evidence="13">The sequence shown here is derived from an EMBL/GenBank/DDBJ whole genome shotgun (WGS) entry which is preliminary data.</text>
</comment>
<organism evidence="13 14">
    <name type="scientific">Cloacibacterium rupense</name>
    <dbReference type="NCBI Taxonomy" id="517423"/>
    <lineage>
        <taxon>Bacteria</taxon>
        <taxon>Pseudomonadati</taxon>
        <taxon>Bacteroidota</taxon>
        <taxon>Flavobacteriia</taxon>
        <taxon>Flavobacteriales</taxon>
        <taxon>Weeksellaceae</taxon>
    </lineage>
</organism>
<dbReference type="Proteomes" id="UP000620064">
    <property type="component" value="Unassembled WGS sequence"/>
</dbReference>
<dbReference type="SUPFAM" id="SSF49464">
    <property type="entry name" value="Carboxypeptidase regulatory domain-like"/>
    <property type="match status" value="1"/>
</dbReference>
<keyword evidence="5 9" id="KW-0798">TonB box</keyword>
<evidence type="ECO:0000256" key="4">
    <source>
        <dbReference type="ARBA" id="ARBA00022692"/>
    </source>
</evidence>
<dbReference type="InterPro" id="IPR000531">
    <property type="entry name" value="Beta-barrel_TonB"/>
</dbReference>
<evidence type="ECO:0000313" key="13">
    <source>
        <dbReference type="EMBL" id="GGP06664.1"/>
    </source>
</evidence>
<dbReference type="EMBL" id="BMLV01000008">
    <property type="protein sequence ID" value="GGP06664.1"/>
    <property type="molecule type" value="Genomic_DNA"/>
</dbReference>
<proteinExistence type="inferred from homology"/>
<keyword evidence="3 8" id="KW-1134">Transmembrane beta strand</keyword>
<gene>
    <name evidence="13" type="ORF">GCM10010992_27480</name>
</gene>
<evidence type="ECO:0000256" key="3">
    <source>
        <dbReference type="ARBA" id="ARBA00022452"/>
    </source>
</evidence>
<dbReference type="InterPro" id="IPR012910">
    <property type="entry name" value="Plug_dom"/>
</dbReference>
<dbReference type="Pfam" id="PF07715">
    <property type="entry name" value="Plug"/>
    <property type="match status" value="1"/>
</dbReference>
<dbReference type="PROSITE" id="PS52016">
    <property type="entry name" value="TONB_DEPENDENT_REC_3"/>
    <property type="match status" value="1"/>
</dbReference>
<dbReference type="Pfam" id="PF13715">
    <property type="entry name" value="CarbopepD_reg_2"/>
    <property type="match status" value="1"/>
</dbReference>
<keyword evidence="10" id="KW-0732">Signal</keyword>
<feature type="chain" id="PRO_5045514622" evidence="10">
    <location>
        <begin position="26"/>
        <end position="998"/>
    </location>
</feature>
<feature type="domain" description="TonB-dependent receptor-like beta-barrel" evidence="11">
    <location>
        <begin position="419"/>
        <end position="966"/>
    </location>
</feature>
<keyword evidence="6 8" id="KW-0472">Membrane</keyword>
<evidence type="ECO:0000259" key="12">
    <source>
        <dbReference type="Pfam" id="PF07715"/>
    </source>
</evidence>
<dbReference type="NCBIfam" id="TIGR04057">
    <property type="entry name" value="SusC_RagA_signa"/>
    <property type="match status" value="1"/>
</dbReference>
<dbReference type="SUPFAM" id="SSF56935">
    <property type="entry name" value="Porins"/>
    <property type="match status" value="1"/>
</dbReference>
<feature type="signal peptide" evidence="10">
    <location>
        <begin position="1"/>
        <end position="25"/>
    </location>
</feature>
<name>A0ABQ2NNF0_9FLAO</name>
<dbReference type="InterPro" id="IPR039426">
    <property type="entry name" value="TonB-dep_rcpt-like"/>
</dbReference>
<sequence length="998" mass="112238">MKKNQMSLGYLKMSLVATMVLSAYAQGQERTITGTVTANQKPIEGVLVFQEGNDSVAQTNASGHYQLKIKGNNPVLIFKHPDYSETRVEVGKLSTINVLLQKEKQIDEVILNTGYYQVKDKERTGNIAKLTNKQLENQPVINVLSAAQGRLSGVSIVQNSGAPGGGFDIQIRGKNSLRPDGSYPLIIVDGVPLNAQNNSISSLSSGILSKGESSPLNSINPNDIESFEVLKDADATAIYGSRGANGVVLITTKRGKNQKLSAELLLNTSVSKVNQFITFADTPQYLQMRKDAYQLDNIVNYPATAYDVNGKWDSQRYTDWYKKFIGKSYLNMQQQLTLSSGSTQTQWYMSIHRQEQDTPYGKDFGYQRKGFNLNMVHQSVDQKFRISPTIYYTLQDNNLIDRDLTAQIILSTNAPSLYTDTGALNWENNTFDNPIAKLENKFNSQLKTFSAQVNSQYEILPKVLLKLNAGYTQTLQDEERLNPSTAYNPNLNYTSTNSIIYLGNVQRNSWIVEPQISWSKEWKEHRISTLIGLTLEEKKDHIQRLQGSDFASNDLIQNIANARVQKVNEDSRVQYRYSAFYGRFNYDYSGKYLLNLTARRDGSSRFGANNRFANFGAVGAAWIFSKENLFQENEGLRNFLSFGKIRASIGTAGSDLIGDYQYLDTYTTGTLLYDGVVGMYPSRLYNPNFSWEKTTKLEAAIELGFLRERINLNLSWYRNRSSNQLVGVPLAATTGFLSLQSNFPAKVQNTGLEAEFSASIYKNTSFKWEVSANFTLPKSKLLSYDNLSSSSYASTYVVGEPMNIKKVYEFKRVDPTTGIYQFSDLNGDGKLDSNDRQKVVEIGMKHFGGISNQFRYQNLSLSFLVQYVKQKQYSMDYNLSLLGIQRNIPTYMLNYWTPENTDAQYQRPSTGGNSEALTAFSRYNASDAVIVDASFIRLNNVQLSYKFPLNSKGIESLTLIGQAQNLVTITNYKGLDPEVNGLYLPTMKTFSMTAIIKF</sequence>
<keyword evidence="14" id="KW-1185">Reference proteome</keyword>
<dbReference type="InterPro" id="IPR023997">
    <property type="entry name" value="TonB-dep_OMP_SusC/RagA_CS"/>
</dbReference>
<accession>A0ABQ2NNF0</accession>
<evidence type="ECO:0000256" key="2">
    <source>
        <dbReference type="ARBA" id="ARBA00022448"/>
    </source>
</evidence>
<dbReference type="InterPro" id="IPR037066">
    <property type="entry name" value="Plug_dom_sf"/>
</dbReference>
<feature type="domain" description="TonB-dependent receptor plug" evidence="12">
    <location>
        <begin position="121"/>
        <end position="247"/>
    </location>
</feature>
<dbReference type="InterPro" id="IPR023996">
    <property type="entry name" value="TonB-dep_OMP_SusC/RagA"/>
</dbReference>
<protein>
    <submittedName>
        <fullName evidence="13">SusC/RagA family TonB-linked outer membrane protein</fullName>
    </submittedName>
</protein>
<evidence type="ECO:0000313" key="14">
    <source>
        <dbReference type="Proteomes" id="UP000620064"/>
    </source>
</evidence>
<dbReference type="InterPro" id="IPR036942">
    <property type="entry name" value="Beta-barrel_TonB_sf"/>
</dbReference>
<comment type="similarity">
    <text evidence="8 9">Belongs to the TonB-dependent receptor family.</text>
</comment>
<comment type="subcellular location">
    <subcellularLocation>
        <location evidence="1 8">Cell outer membrane</location>
        <topology evidence="1 8">Multi-pass membrane protein</topology>
    </subcellularLocation>
</comment>
<dbReference type="Pfam" id="PF00593">
    <property type="entry name" value="TonB_dep_Rec_b-barrel"/>
    <property type="match status" value="1"/>
</dbReference>
<evidence type="ECO:0000256" key="5">
    <source>
        <dbReference type="ARBA" id="ARBA00023077"/>
    </source>
</evidence>
<keyword evidence="4 8" id="KW-0812">Transmembrane</keyword>
<dbReference type="Gene3D" id="2.60.40.1120">
    <property type="entry name" value="Carboxypeptidase-like, regulatory domain"/>
    <property type="match status" value="1"/>
</dbReference>
<reference evidence="14" key="1">
    <citation type="journal article" date="2019" name="Int. J. Syst. Evol. Microbiol.">
        <title>The Global Catalogue of Microorganisms (GCM) 10K type strain sequencing project: providing services to taxonomists for standard genome sequencing and annotation.</title>
        <authorList>
            <consortium name="The Broad Institute Genomics Platform"/>
            <consortium name="The Broad Institute Genome Sequencing Center for Infectious Disease"/>
            <person name="Wu L."/>
            <person name="Ma J."/>
        </authorList>
    </citation>
    <scope>NUCLEOTIDE SEQUENCE [LARGE SCALE GENOMIC DNA]</scope>
    <source>
        <strain evidence="14">CGMCC 1.7656</strain>
    </source>
</reference>
<evidence type="ECO:0000256" key="7">
    <source>
        <dbReference type="ARBA" id="ARBA00023237"/>
    </source>
</evidence>
<evidence type="ECO:0000256" key="10">
    <source>
        <dbReference type="SAM" id="SignalP"/>
    </source>
</evidence>
<evidence type="ECO:0000256" key="6">
    <source>
        <dbReference type="ARBA" id="ARBA00023136"/>
    </source>
</evidence>
<dbReference type="Gene3D" id="2.40.170.20">
    <property type="entry name" value="TonB-dependent receptor, beta-barrel domain"/>
    <property type="match status" value="1"/>
</dbReference>